<dbReference type="PANTHER" id="PTHR43876:SF9">
    <property type="entry name" value="MONOOXYGENASE, PUTATIVE-RELATED"/>
    <property type="match status" value="1"/>
</dbReference>
<protein>
    <submittedName>
        <fullName evidence="3">Flavoprotein monooxygenase</fullName>
    </submittedName>
</protein>
<comment type="caution">
    <text evidence="3">The sequence shown here is derived from an EMBL/GenBank/DDBJ whole genome shotgun (WGS) entry which is preliminary data.</text>
</comment>
<dbReference type="GO" id="GO:0005739">
    <property type="term" value="C:mitochondrion"/>
    <property type="evidence" value="ECO:0007669"/>
    <property type="project" value="TreeGrafter"/>
</dbReference>
<keyword evidence="3" id="KW-0560">Oxidoreductase</keyword>
<dbReference type="GO" id="GO:0004497">
    <property type="term" value="F:monooxygenase activity"/>
    <property type="evidence" value="ECO:0007669"/>
    <property type="project" value="UniProtKB-KW"/>
</dbReference>
<gene>
    <name evidence="3" type="ORF">NESM_000545000</name>
</gene>
<dbReference type="PANTHER" id="PTHR43876">
    <property type="entry name" value="UBIQUINONE BIOSYNTHESIS MONOOXYGENASE COQ6, MITOCHONDRIAL"/>
    <property type="match status" value="1"/>
</dbReference>
<organism evidence="3 4">
    <name type="scientific">Novymonas esmeraldas</name>
    <dbReference type="NCBI Taxonomy" id="1808958"/>
    <lineage>
        <taxon>Eukaryota</taxon>
        <taxon>Discoba</taxon>
        <taxon>Euglenozoa</taxon>
        <taxon>Kinetoplastea</taxon>
        <taxon>Metakinetoplastina</taxon>
        <taxon>Trypanosomatida</taxon>
        <taxon>Trypanosomatidae</taxon>
        <taxon>Novymonas</taxon>
    </lineage>
</organism>
<name>A0AAW0EPY2_9TRYP</name>
<dbReference type="InterPro" id="IPR051205">
    <property type="entry name" value="UbiH/COQ6_monooxygenase"/>
</dbReference>
<dbReference type="AlphaFoldDB" id="A0AAW0EPY2"/>
<dbReference type="InterPro" id="IPR039648">
    <property type="entry name" value="DHPH_N"/>
</dbReference>
<dbReference type="Pfam" id="PF00070">
    <property type="entry name" value="Pyr_redox"/>
    <property type="match status" value="1"/>
</dbReference>
<sequence length="608" mass="67692">MLRRAHRLLGSTNRYTDGSGRALEPNTVPRDLYVQTISNRAYPVQGEDWQPVVAGTPSPHKGNVVISGAGVVGLTVAAQFALRGWHTTVVERSPPLLQARDEPMPSPADPPASSAGPSLAPPPPPPSRPPYRGPLVRPHFGDAPSPYSPFVELQYALVTRRAVDALEAAGVRLSAIRRLGVRVRGVMDHPGAYNSWLTAGLTEHHPFAVNMLAVDLFQLRRLLEEHVTRSLPAANLQVFHSHVVEAVYPLRQQLVVRPWEGSAAAKQCAEAAPPPLGTEAARTAQLVAAARQPRRQSHTSVTLSARQWERRFAGDAVDYDLLVSAEGVNSHLRDLVDVEGFAADVDMGVRWCLLRCDRLSHEHVHRWLHRRRTSAITTAQSYHVQTAHQVPLTLAFPRVEGSNLFSVMVYAPRGELAGLADADLLRHYLPDLVPAELRSFAVDALPHPTVYCEQLHNTVGLPSAVLVGDAAHTCNPFWMQGLAMGLEDGANLLNQVDAYSRHFYDAVRQYSDERGTSGDALRELTDKCLYYERRKHVSPFIRFQNAYQHFMNVVVPRGWNTLYEGSVNHVYSRSIEDMLNSRGYTSYDYAEKQQAKHRFFYHLGRVYT</sequence>
<evidence type="ECO:0000313" key="3">
    <source>
        <dbReference type="EMBL" id="KAK7196103.1"/>
    </source>
</evidence>
<dbReference type="Proteomes" id="UP001430356">
    <property type="component" value="Unassembled WGS sequence"/>
</dbReference>
<proteinExistence type="predicted"/>
<dbReference type="InterPro" id="IPR036188">
    <property type="entry name" value="FAD/NAD-bd_sf"/>
</dbReference>
<evidence type="ECO:0000313" key="4">
    <source>
        <dbReference type="Proteomes" id="UP001430356"/>
    </source>
</evidence>
<dbReference type="EMBL" id="JAECZO010000068">
    <property type="protein sequence ID" value="KAK7196103.1"/>
    <property type="molecule type" value="Genomic_DNA"/>
</dbReference>
<reference evidence="3 4" key="1">
    <citation type="journal article" date="2021" name="MBio">
        <title>A New Model Trypanosomatid, Novymonas esmeraldas: Genomic Perception of Its 'Candidatus Pandoraea novymonadis' Endosymbiont.</title>
        <authorList>
            <person name="Zakharova A."/>
            <person name="Saura A."/>
            <person name="Butenko A."/>
            <person name="Podesvova L."/>
            <person name="Warmusova S."/>
            <person name="Kostygov A.Y."/>
            <person name="Nenarokova A."/>
            <person name="Lukes J."/>
            <person name="Opperdoes F.R."/>
            <person name="Yurchenko V."/>
        </authorList>
    </citation>
    <scope>NUCLEOTIDE SEQUENCE [LARGE SCALE GENOMIC DNA]</scope>
    <source>
        <strain evidence="3 4">E262AT.01</strain>
    </source>
</reference>
<feature type="compositionally biased region" description="Pro residues" evidence="1">
    <location>
        <begin position="119"/>
        <end position="132"/>
    </location>
</feature>
<dbReference type="SUPFAM" id="SSF51905">
    <property type="entry name" value="FAD/NAD(P)-binding domain"/>
    <property type="match status" value="1"/>
</dbReference>
<feature type="region of interest" description="Disordered" evidence="1">
    <location>
        <begin position="98"/>
        <end position="138"/>
    </location>
</feature>
<accession>A0AAW0EPY2</accession>
<feature type="domain" description="Pyridine nucleotide-disulphide oxidoreductase N-terminal" evidence="2">
    <location>
        <begin position="63"/>
        <end position="104"/>
    </location>
</feature>
<keyword evidence="4" id="KW-1185">Reference proteome</keyword>
<evidence type="ECO:0000259" key="2">
    <source>
        <dbReference type="Pfam" id="PF00070"/>
    </source>
</evidence>
<dbReference type="Gene3D" id="3.50.50.60">
    <property type="entry name" value="FAD/NAD(P)-binding domain"/>
    <property type="match status" value="2"/>
</dbReference>
<evidence type="ECO:0000256" key="1">
    <source>
        <dbReference type="SAM" id="MobiDB-lite"/>
    </source>
</evidence>
<keyword evidence="3" id="KW-0503">Monooxygenase</keyword>